<dbReference type="InterPro" id="IPR029063">
    <property type="entry name" value="SAM-dependent_MTases_sf"/>
</dbReference>
<organism evidence="5 6">
    <name type="scientific">Gordonia alkanivorans NBRC 16433</name>
    <dbReference type="NCBI Taxonomy" id="1027371"/>
    <lineage>
        <taxon>Bacteria</taxon>
        <taxon>Bacillati</taxon>
        <taxon>Actinomycetota</taxon>
        <taxon>Actinomycetes</taxon>
        <taxon>Mycobacteriales</taxon>
        <taxon>Gordoniaceae</taxon>
        <taxon>Gordonia</taxon>
    </lineage>
</organism>
<evidence type="ECO:0000256" key="2">
    <source>
        <dbReference type="ARBA" id="ARBA00022679"/>
    </source>
</evidence>
<dbReference type="Pfam" id="PF13649">
    <property type="entry name" value="Methyltransf_25"/>
    <property type="match status" value="1"/>
</dbReference>
<evidence type="ECO:0000259" key="4">
    <source>
        <dbReference type="Pfam" id="PF13649"/>
    </source>
</evidence>
<gene>
    <name evidence="5" type="ORF">GOALK_035_00020</name>
</gene>
<keyword evidence="1" id="KW-0489">Methyltransferase</keyword>
<feature type="domain" description="Methyltransferase" evidence="4">
    <location>
        <begin position="67"/>
        <end position="159"/>
    </location>
</feature>
<proteinExistence type="predicted"/>
<name>F9VSM8_9ACTN</name>
<dbReference type="GO" id="GO:0032259">
    <property type="term" value="P:methylation"/>
    <property type="evidence" value="ECO:0007669"/>
    <property type="project" value="UniProtKB-KW"/>
</dbReference>
<dbReference type="InterPro" id="IPR041698">
    <property type="entry name" value="Methyltransf_25"/>
</dbReference>
<dbReference type="PANTHER" id="PTHR43861">
    <property type="entry name" value="TRANS-ACONITATE 2-METHYLTRANSFERASE-RELATED"/>
    <property type="match status" value="1"/>
</dbReference>
<dbReference type="CDD" id="cd02440">
    <property type="entry name" value="AdoMet_MTases"/>
    <property type="match status" value="1"/>
</dbReference>
<evidence type="ECO:0000313" key="6">
    <source>
        <dbReference type="Proteomes" id="UP000003558"/>
    </source>
</evidence>
<dbReference type="Gene3D" id="3.40.50.150">
    <property type="entry name" value="Vaccinia Virus protein VP39"/>
    <property type="match status" value="1"/>
</dbReference>
<dbReference type="Proteomes" id="UP000003558">
    <property type="component" value="Unassembled WGS sequence"/>
</dbReference>
<dbReference type="GO" id="GO:0008168">
    <property type="term" value="F:methyltransferase activity"/>
    <property type="evidence" value="ECO:0007669"/>
    <property type="project" value="UniProtKB-KW"/>
</dbReference>
<protein>
    <recommendedName>
        <fullName evidence="4">Methyltransferase domain-containing protein</fullName>
    </recommendedName>
</protein>
<dbReference type="eggNOG" id="COG2226">
    <property type="taxonomic scope" value="Bacteria"/>
</dbReference>
<accession>F9VSM8</accession>
<dbReference type="EMBL" id="BACI01000035">
    <property type="protein sequence ID" value="GAA11617.1"/>
    <property type="molecule type" value="Genomic_DNA"/>
</dbReference>
<sequence length="291" mass="32128">MGVALPVSREPAHARRPPWTMEADAPTAGEAMVDWDGARYAEVSGLQRMVAEESISGLALIGNERLLDVGCGDGFITMLLAERLPEGSVVGVDASHRMIDRALARVPFDTLRVQFHVDDVLALPFDQDFDIAVSFNALHWVHDQGEALRQIARSLVDGGRAVLQMVCATDRPSIEDVAMQVATDPQWAGSFEAFDAPYEHVEPARFGELATAAGFTVDDLTVKNLSWTFDSVEDFHAWFTVGSPDWTNRLPDSETDRFVAEVIERYQLTVGEPALFRFSQLRASLTRRAGH</sequence>
<dbReference type="STRING" id="1027371.GOALK_035_00020"/>
<feature type="region of interest" description="Disordered" evidence="3">
    <location>
        <begin position="1"/>
        <end position="20"/>
    </location>
</feature>
<dbReference type="SUPFAM" id="SSF53335">
    <property type="entry name" value="S-adenosyl-L-methionine-dependent methyltransferases"/>
    <property type="match status" value="1"/>
</dbReference>
<evidence type="ECO:0000256" key="1">
    <source>
        <dbReference type="ARBA" id="ARBA00022603"/>
    </source>
</evidence>
<evidence type="ECO:0000256" key="3">
    <source>
        <dbReference type="SAM" id="MobiDB-lite"/>
    </source>
</evidence>
<reference evidence="5 6" key="1">
    <citation type="submission" date="2011-05" db="EMBL/GenBank/DDBJ databases">
        <title>Whole genome shotgun sequence of Gordonia alkanivorans NBRC 16433.</title>
        <authorList>
            <person name="Hosoyama A."/>
            <person name="Nakamura S."/>
            <person name="Takarada H."/>
            <person name="Tsuchikane K."/>
            <person name="Yamazaki S."/>
            <person name="Fujita N."/>
        </authorList>
    </citation>
    <scope>NUCLEOTIDE SEQUENCE [LARGE SCALE GENOMIC DNA]</scope>
    <source>
        <strain evidence="5 6">NBRC 16433</strain>
    </source>
</reference>
<dbReference type="AlphaFoldDB" id="F9VSM8"/>
<keyword evidence="2" id="KW-0808">Transferase</keyword>
<dbReference type="PANTHER" id="PTHR43861:SF1">
    <property type="entry name" value="TRANS-ACONITATE 2-METHYLTRANSFERASE"/>
    <property type="match status" value="1"/>
</dbReference>
<evidence type="ECO:0000313" key="5">
    <source>
        <dbReference type="EMBL" id="GAA11617.1"/>
    </source>
</evidence>
<comment type="caution">
    <text evidence="5">The sequence shown here is derived from an EMBL/GenBank/DDBJ whole genome shotgun (WGS) entry which is preliminary data.</text>
</comment>